<evidence type="ECO:0000313" key="2">
    <source>
        <dbReference type="EMBL" id="CAF3388751.1"/>
    </source>
</evidence>
<accession>A0A817SFB4</accession>
<reference evidence="1" key="1">
    <citation type="submission" date="2021-02" db="EMBL/GenBank/DDBJ databases">
        <authorList>
            <person name="Nowell W R."/>
        </authorList>
    </citation>
    <scope>NUCLEOTIDE SEQUENCE</scope>
</reference>
<dbReference type="EMBL" id="CAJNYT010000993">
    <property type="protein sequence ID" value="CAF3388751.1"/>
    <property type="molecule type" value="Genomic_DNA"/>
</dbReference>
<dbReference type="Proteomes" id="UP000663872">
    <property type="component" value="Unassembled WGS sequence"/>
</dbReference>
<evidence type="ECO:0000313" key="1">
    <source>
        <dbReference type="EMBL" id="CAF3281148.1"/>
    </source>
</evidence>
<organism evidence="1 3">
    <name type="scientific">Rotaria socialis</name>
    <dbReference type="NCBI Taxonomy" id="392032"/>
    <lineage>
        <taxon>Eukaryota</taxon>
        <taxon>Metazoa</taxon>
        <taxon>Spiralia</taxon>
        <taxon>Gnathifera</taxon>
        <taxon>Rotifera</taxon>
        <taxon>Eurotatoria</taxon>
        <taxon>Bdelloidea</taxon>
        <taxon>Philodinida</taxon>
        <taxon>Philodinidae</taxon>
        <taxon>Rotaria</taxon>
    </lineage>
</organism>
<sequence>MTLDEIYKVEPDDRADRAIQNKYGCLPFDEALNNNIKDLFLRVPNGNRLVGNTGAIECELIDNGVLATQEQNPSWIIKANTTETEFYITLNKEIAGGEGRYQNERRYIIALLCHHPILNNCTFTGAAYRVLRQNNNDLDRYRTDFCLIAKSFLSSSIDRRITELFLLRQEATRENPGVKL</sequence>
<dbReference type="Proteomes" id="UP000663833">
    <property type="component" value="Unassembled WGS sequence"/>
</dbReference>
<name>A0A817SFB4_9BILA</name>
<dbReference type="AlphaFoldDB" id="A0A817SFB4"/>
<protein>
    <submittedName>
        <fullName evidence="1">Uncharacterized protein</fullName>
    </submittedName>
</protein>
<dbReference type="EMBL" id="CAJNYD010000624">
    <property type="protein sequence ID" value="CAF3281148.1"/>
    <property type="molecule type" value="Genomic_DNA"/>
</dbReference>
<comment type="caution">
    <text evidence="1">The sequence shown here is derived from an EMBL/GenBank/DDBJ whole genome shotgun (WGS) entry which is preliminary data.</text>
</comment>
<evidence type="ECO:0000313" key="3">
    <source>
        <dbReference type="Proteomes" id="UP000663833"/>
    </source>
</evidence>
<proteinExistence type="predicted"/>
<gene>
    <name evidence="2" type="ORF">GRG538_LOCUS8909</name>
    <name evidence="1" type="ORF">LUA448_LOCUS6547</name>
</gene>